<feature type="transmembrane region" description="Helical" evidence="2">
    <location>
        <begin position="104"/>
        <end position="124"/>
    </location>
</feature>
<evidence type="ECO:0000313" key="3">
    <source>
        <dbReference type="EMBL" id="LAB37838.1"/>
    </source>
</evidence>
<accession>A0A2D4MXK0</accession>
<name>A0A2D4MXK0_9SAUR</name>
<keyword evidence="1" id="KW-1015">Disulfide bond</keyword>
<evidence type="ECO:0000256" key="1">
    <source>
        <dbReference type="ARBA" id="ARBA00023157"/>
    </source>
</evidence>
<sequence>MKHMILESRLNYGSIIQFDNWTGSMFNLIVQSMSQLNKEQSEIREVVLQNQHAVDIELAVKKKRGAGSCALIHAYCCYYISNYQVDVNHTIHLMEKIANRFTDVDISGVFLGIFSWLIAIWWGWPK</sequence>
<keyword evidence="2" id="KW-1133">Transmembrane helix</keyword>
<evidence type="ECO:0000256" key="2">
    <source>
        <dbReference type="SAM" id="Phobius"/>
    </source>
</evidence>
<organism evidence="3">
    <name type="scientific">Micrurus spixii</name>
    <name type="common">Amazon coral snake</name>
    <dbReference type="NCBI Taxonomy" id="129469"/>
    <lineage>
        <taxon>Eukaryota</taxon>
        <taxon>Metazoa</taxon>
        <taxon>Chordata</taxon>
        <taxon>Craniata</taxon>
        <taxon>Vertebrata</taxon>
        <taxon>Euteleostomi</taxon>
        <taxon>Lepidosauria</taxon>
        <taxon>Squamata</taxon>
        <taxon>Bifurcata</taxon>
        <taxon>Unidentata</taxon>
        <taxon>Episquamata</taxon>
        <taxon>Toxicofera</taxon>
        <taxon>Serpentes</taxon>
        <taxon>Colubroidea</taxon>
        <taxon>Elapidae</taxon>
        <taxon>Elapinae</taxon>
        <taxon>Micrurus</taxon>
    </lineage>
</organism>
<protein>
    <submittedName>
        <fullName evidence="3">Uncharacterized protein</fullName>
    </submittedName>
</protein>
<reference evidence="3" key="2">
    <citation type="submission" date="2017-11" db="EMBL/GenBank/DDBJ databases">
        <title>Coralsnake Venomics: Analyses of Venom Gland Transcriptomes and Proteomes of Six Brazilian Taxa.</title>
        <authorList>
            <person name="Aird S.D."/>
            <person name="Jorge da Silva N."/>
            <person name="Qiu L."/>
            <person name="Villar-Briones A."/>
            <person name="Aparecida-Saddi V."/>
            <person name="Campos-Telles M.P."/>
            <person name="Grau M."/>
            <person name="Mikheyev A.S."/>
        </authorList>
    </citation>
    <scope>NUCLEOTIDE SEQUENCE</scope>
    <source>
        <tissue evidence="3">Venom_gland</tissue>
    </source>
</reference>
<keyword evidence="2" id="KW-0472">Membrane</keyword>
<dbReference type="Gene3D" id="1.10.287.210">
    <property type="match status" value="1"/>
</dbReference>
<dbReference type="InterPro" id="IPR018154">
    <property type="entry name" value="TLV/ENV_coat_polyprotein"/>
</dbReference>
<keyword evidence="2" id="KW-0812">Transmembrane</keyword>
<reference evidence="3" key="1">
    <citation type="submission" date="2017-07" db="EMBL/GenBank/DDBJ databases">
        <authorList>
            <person name="Mikheyev A."/>
            <person name="Grau M."/>
        </authorList>
    </citation>
    <scope>NUCLEOTIDE SEQUENCE</scope>
    <source>
        <tissue evidence="3">Venom_gland</tissue>
    </source>
</reference>
<proteinExistence type="predicted"/>
<dbReference type="EMBL" id="IACM01130593">
    <property type="protein sequence ID" value="LAB37841.1"/>
    <property type="molecule type" value="Transcribed_RNA"/>
</dbReference>
<dbReference type="EMBL" id="IACM01130592">
    <property type="protein sequence ID" value="LAB37838.1"/>
    <property type="molecule type" value="Transcribed_RNA"/>
</dbReference>
<dbReference type="PANTHER" id="PTHR10424">
    <property type="entry name" value="VIRAL ENVELOPE PROTEIN"/>
    <property type="match status" value="1"/>
</dbReference>
<dbReference type="PANTHER" id="PTHR10424:SF73">
    <property type="entry name" value="ENDOGENOUS RETROVIRUS GROUP FC1 ENV POLYPROTEIN-RELATED"/>
    <property type="match status" value="1"/>
</dbReference>
<dbReference type="SUPFAM" id="SSF58069">
    <property type="entry name" value="Virus ectodomain"/>
    <property type="match status" value="1"/>
</dbReference>
<dbReference type="AlphaFoldDB" id="A0A2D4MXK0"/>